<dbReference type="EMBL" id="CAJVPY010000040">
    <property type="protein sequence ID" value="CAG8446034.1"/>
    <property type="molecule type" value="Genomic_DNA"/>
</dbReference>
<accession>A0A9N8VFF0</accession>
<organism evidence="1 2">
    <name type="scientific">Dentiscutata erythropus</name>
    <dbReference type="NCBI Taxonomy" id="1348616"/>
    <lineage>
        <taxon>Eukaryota</taxon>
        <taxon>Fungi</taxon>
        <taxon>Fungi incertae sedis</taxon>
        <taxon>Mucoromycota</taxon>
        <taxon>Glomeromycotina</taxon>
        <taxon>Glomeromycetes</taxon>
        <taxon>Diversisporales</taxon>
        <taxon>Gigasporaceae</taxon>
        <taxon>Dentiscutata</taxon>
    </lineage>
</organism>
<proteinExistence type="predicted"/>
<sequence>MSNEPKELAPNLDSQIKSYIDNSCQAAITTLFERVKDLLNQQAETQKHWIQTTLNERFSKLEQVSLIDEESNPDNNQPANDIAANYTTLLTVCSPAESREEAPLSNQNSVPTFSNMLVNPVTIGSISNTSNIQSAMMHKARIGYTTTNRS</sequence>
<reference evidence="1" key="1">
    <citation type="submission" date="2021-06" db="EMBL/GenBank/DDBJ databases">
        <authorList>
            <person name="Kallberg Y."/>
            <person name="Tangrot J."/>
            <person name="Rosling A."/>
        </authorList>
    </citation>
    <scope>NUCLEOTIDE SEQUENCE</scope>
    <source>
        <strain evidence="1">MA453B</strain>
    </source>
</reference>
<evidence type="ECO:0000313" key="1">
    <source>
        <dbReference type="EMBL" id="CAG8446034.1"/>
    </source>
</evidence>
<comment type="caution">
    <text evidence="1">The sequence shown here is derived from an EMBL/GenBank/DDBJ whole genome shotgun (WGS) entry which is preliminary data.</text>
</comment>
<evidence type="ECO:0000313" key="2">
    <source>
        <dbReference type="Proteomes" id="UP000789405"/>
    </source>
</evidence>
<name>A0A9N8VFF0_9GLOM</name>
<gene>
    <name evidence="1" type="ORF">DERYTH_LOCUS210</name>
</gene>
<dbReference type="Proteomes" id="UP000789405">
    <property type="component" value="Unassembled WGS sequence"/>
</dbReference>
<keyword evidence="2" id="KW-1185">Reference proteome</keyword>
<protein>
    <submittedName>
        <fullName evidence="1">21141_t:CDS:1</fullName>
    </submittedName>
</protein>
<dbReference type="AlphaFoldDB" id="A0A9N8VFF0"/>